<evidence type="ECO:0000313" key="2">
    <source>
        <dbReference type="EMBL" id="SAM09189.1"/>
    </source>
</evidence>
<dbReference type="InterPro" id="IPR013922">
    <property type="entry name" value="Cyclin_PHO80-like"/>
</dbReference>
<gene>
    <name evidence="2" type="primary">ABSGL_14863.1 scaffold 14966</name>
</gene>
<dbReference type="EMBL" id="LT554985">
    <property type="protein sequence ID" value="SAM09189.1"/>
    <property type="molecule type" value="Genomic_DNA"/>
</dbReference>
<dbReference type="AlphaFoldDB" id="A0A168SYY8"/>
<dbReference type="STRING" id="4829.A0A168SYY8"/>
<dbReference type="OrthoDB" id="286814at2759"/>
<name>A0A168SYY8_ABSGL</name>
<dbReference type="Pfam" id="PF08613">
    <property type="entry name" value="Cyclin"/>
    <property type="match status" value="1"/>
</dbReference>
<dbReference type="InParanoid" id="A0A168SYY8"/>
<feature type="compositionally biased region" description="Polar residues" evidence="1">
    <location>
        <begin position="262"/>
        <end position="271"/>
    </location>
</feature>
<keyword evidence="3" id="KW-1185">Reference proteome</keyword>
<dbReference type="Proteomes" id="UP000078561">
    <property type="component" value="Unassembled WGS sequence"/>
</dbReference>
<dbReference type="PANTHER" id="PTHR15615:SF36">
    <property type="entry name" value="PHO85 CYCLIN-5"/>
    <property type="match status" value="1"/>
</dbReference>
<feature type="region of interest" description="Disordered" evidence="1">
    <location>
        <begin position="252"/>
        <end position="295"/>
    </location>
</feature>
<evidence type="ECO:0000256" key="1">
    <source>
        <dbReference type="SAM" id="MobiDB-lite"/>
    </source>
</evidence>
<dbReference type="OMA" id="ENTTRSH"/>
<dbReference type="CDD" id="cd20557">
    <property type="entry name" value="CYCLIN_ScPCL1-like"/>
    <property type="match status" value="1"/>
</dbReference>
<dbReference type="GO" id="GO:0016538">
    <property type="term" value="F:cyclin-dependent protein serine/threonine kinase regulator activity"/>
    <property type="evidence" value="ECO:0007669"/>
    <property type="project" value="TreeGrafter"/>
</dbReference>
<protein>
    <recommendedName>
        <fullName evidence="4">Cyclin N-terminal domain-containing protein</fullName>
    </recommendedName>
</protein>
<evidence type="ECO:0008006" key="4">
    <source>
        <dbReference type="Google" id="ProtNLM"/>
    </source>
</evidence>
<organism evidence="2">
    <name type="scientific">Absidia glauca</name>
    <name type="common">Pin mould</name>
    <dbReference type="NCBI Taxonomy" id="4829"/>
    <lineage>
        <taxon>Eukaryota</taxon>
        <taxon>Fungi</taxon>
        <taxon>Fungi incertae sedis</taxon>
        <taxon>Mucoromycota</taxon>
        <taxon>Mucoromycotina</taxon>
        <taxon>Mucoromycetes</taxon>
        <taxon>Mucorales</taxon>
        <taxon>Cunninghamellaceae</taxon>
        <taxon>Absidia</taxon>
    </lineage>
</organism>
<dbReference type="GO" id="GO:0005634">
    <property type="term" value="C:nucleus"/>
    <property type="evidence" value="ECO:0007669"/>
    <property type="project" value="TreeGrafter"/>
</dbReference>
<dbReference type="Gene3D" id="1.10.472.10">
    <property type="entry name" value="Cyclin-like"/>
    <property type="match status" value="1"/>
</dbReference>
<evidence type="ECO:0000313" key="3">
    <source>
        <dbReference type="Proteomes" id="UP000078561"/>
    </source>
</evidence>
<feature type="compositionally biased region" description="Polar residues" evidence="1">
    <location>
        <begin position="340"/>
        <end position="352"/>
    </location>
</feature>
<proteinExistence type="predicted"/>
<accession>A0A168SYY8</accession>
<dbReference type="GO" id="GO:0019901">
    <property type="term" value="F:protein kinase binding"/>
    <property type="evidence" value="ECO:0007669"/>
    <property type="project" value="InterPro"/>
</dbReference>
<reference evidence="2" key="1">
    <citation type="submission" date="2016-04" db="EMBL/GenBank/DDBJ databases">
        <authorList>
            <person name="Evans L.H."/>
            <person name="Alamgir A."/>
            <person name="Owens N."/>
            <person name="Weber N.D."/>
            <person name="Virtaneva K."/>
            <person name="Barbian K."/>
            <person name="Babar A."/>
            <person name="Rosenke K."/>
        </authorList>
    </citation>
    <scope>NUCLEOTIDE SEQUENCE [LARGE SCALE GENOMIC DNA]</scope>
    <source>
        <strain evidence="2">CBS 101.48</strain>
    </source>
</reference>
<dbReference type="GO" id="GO:0000307">
    <property type="term" value="C:cyclin-dependent protein kinase holoenzyme complex"/>
    <property type="evidence" value="ECO:0007669"/>
    <property type="project" value="TreeGrafter"/>
</dbReference>
<sequence>MALSDELPHPIPSAALAAFDPPAYFQQTVGGVPPYHLNNNSNNSHVNIALTATKPTSNPAFDQRMKTNTSITGLISPEDEQQLPCEQYKVFLDASHHERVDMIDNLVDVSVDIIDSIWPSPKHAKMVTTKGFICEILKRSKTTYFMLQLSLFYIFRVKRVVQAKLRLATGQRRYQDDLMCCGRRMFLASLMVASKYIHDKSYRNKAWAEASGLTLVEINASELAFLQMIDYRLYVSKPTFEKWYDMLNQRLKQRKQPHPSKSLGSTTPASLQQQQQQQQRSYPQQYSHHKLKTPHAIQKPAAVKMNGSLNLHAIKAATQRMTNDTLPSAMNTPPVASESAIPTPSATTHYPSPTSPCFYHPDTNVHP</sequence>
<feature type="region of interest" description="Disordered" evidence="1">
    <location>
        <begin position="329"/>
        <end position="367"/>
    </location>
</feature>
<dbReference type="PANTHER" id="PTHR15615">
    <property type="match status" value="1"/>
</dbReference>